<dbReference type="GO" id="GO:0006352">
    <property type="term" value="P:DNA-templated transcription initiation"/>
    <property type="evidence" value="ECO:0007669"/>
    <property type="project" value="InterPro"/>
</dbReference>
<evidence type="ECO:0000313" key="11">
    <source>
        <dbReference type="EMBL" id="SVB15852.1"/>
    </source>
</evidence>
<dbReference type="PRINTS" id="PR00045">
    <property type="entry name" value="SIGMA54FCT"/>
</dbReference>
<gene>
    <name evidence="11" type="ORF">METZ01_LOCUS168706</name>
</gene>
<dbReference type="GO" id="GO:0003677">
    <property type="term" value="F:DNA binding"/>
    <property type="evidence" value="ECO:0007669"/>
    <property type="project" value="UniProtKB-KW"/>
</dbReference>
<feature type="non-terminal residue" evidence="11">
    <location>
        <position position="229"/>
    </location>
</feature>
<keyword evidence="8" id="KW-0804">Transcription</keyword>
<keyword evidence="6" id="KW-0731">Sigma factor</keyword>
<dbReference type="GO" id="GO:0016987">
    <property type="term" value="F:sigma factor activity"/>
    <property type="evidence" value="ECO:0007669"/>
    <property type="project" value="UniProtKB-KW"/>
</dbReference>
<evidence type="ECO:0000256" key="7">
    <source>
        <dbReference type="ARBA" id="ARBA00023125"/>
    </source>
</evidence>
<dbReference type="GO" id="GO:0016779">
    <property type="term" value="F:nucleotidyltransferase activity"/>
    <property type="evidence" value="ECO:0007669"/>
    <property type="project" value="UniProtKB-KW"/>
</dbReference>
<dbReference type="GO" id="GO:0000428">
    <property type="term" value="C:DNA-directed RNA polymerase complex"/>
    <property type="evidence" value="ECO:0007669"/>
    <property type="project" value="UniProtKB-KW"/>
</dbReference>
<dbReference type="InterPro" id="IPR007634">
    <property type="entry name" value="RNA_pol_sigma_54_DNA-bd"/>
</dbReference>
<keyword evidence="4" id="KW-0548">Nucleotidyltransferase</keyword>
<evidence type="ECO:0000256" key="3">
    <source>
        <dbReference type="ARBA" id="ARBA00022679"/>
    </source>
</evidence>
<reference evidence="11" key="1">
    <citation type="submission" date="2018-05" db="EMBL/GenBank/DDBJ databases">
        <authorList>
            <person name="Lanie J.A."/>
            <person name="Ng W.-L."/>
            <person name="Kazmierczak K.M."/>
            <person name="Andrzejewski T.M."/>
            <person name="Davidsen T.M."/>
            <person name="Wayne K.J."/>
            <person name="Tettelin H."/>
            <person name="Glass J.I."/>
            <person name="Rusch D."/>
            <person name="Podicherti R."/>
            <person name="Tsui H.-C.T."/>
            <person name="Winkler M.E."/>
        </authorList>
    </citation>
    <scope>NUCLEOTIDE SEQUENCE</scope>
</reference>
<evidence type="ECO:0000259" key="9">
    <source>
        <dbReference type="Pfam" id="PF04552"/>
    </source>
</evidence>
<evidence type="ECO:0000256" key="5">
    <source>
        <dbReference type="ARBA" id="ARBA00023015"/>
    </source>
</evidence>
<protein>
    <recommendedName>
        <fullName evidence="12">RNA polymerase sigma factor 54 core-binding domain-containing protein</fullName>
    </recommendedName>
</protein>
<evidence type="ECO:0000256" key="8">
    <source>
        <dbReference type="ARBA" id="ARBA00023163"/>
    </source>
</evidence>
<feature type="domain" description="RNA polymerase sigma factor 54 DNA-binding" evidence="9">
    <location>
        <begin position="147"/>
        <end position="229"/>
    </location>
</feature>
<dbReference type="Pfam" id="PF04552">
    <property type="entry name" value="Sigma54_DBD"/>
    <property type="match status" value="1"/>
</dbReference>
<dbReference type="PANTHER" id="PTHR32248:SF4">
    <property type="entry name" value="RNA POLYMERASE SIGMA-54 FACTOR"/>
    <property type="match status" value="1"/>
</dbReference>
<evidence type="ECO:0000259" key="10">
    <source>
        <dbReference type="Pfam" id="PF04963"/>
    </source>
</evidence>
<sequence length="229" mass="25978">MDAQRIERILLMIQSLEPVGVGARDLQECLQLQLESIGRADSLSAIMVRDHWDDLRNRRLAIMKKSLKTTLKAIQDAIEIVAGLNPKPGLSISNDAAIPIIPDLVVELVDDEYVVLLNDKNLPRLRVSKLYHKLLNRNSNEPDEVRQYVRKKLSDANWLVHSIEQRRTTIRKVMGYIVDAQHEFLEKGLSYLRPMILQDAADAIGIHPATVSRVTQGKYVQTPRGVFSL</sequence>
<evidence type="ECO:0008006" key="12">
    <source>
        <dbReference type="Google" id="ProtNLM"/>
    </source>
</evidence>
<accession>A0A382BR07</accession>
<dbReference type="Pfam" id="PF04963">
    <property type="entry name" value="Sigma54_CBD"/>
    <property type="match status" value="1"/>
</dbReference>
<evidence type="ECO:0000256" key="2">
    <source>
        <dbReference type="ARBA" id="ARBA00022478"/>
    </source>
</evidence>
<dbReference type="InterPro" id="IPR000394">
    <property type="entry name" value="RNA_pol_sigma_54"/>
</dbReference>
<feature type="domain" description="RNA polymerase sigma factor 54 core-binding" evidence="10">
    <location>
        <begin position="3"/>
        <end position="131"/>
    </location>
</feature>
<keyword evidence="5" id="KW-0805">Transcription regulation</keyword>
<dbReference type="InterPro" id="IPR007046">
    <property type="entry name" value="RNA_pol_sigma_54_core-bd"/>
</dbReference>
<dbReference type="GO" id="GO:0001216">
    <property type="term" value="F:DNA-binding transcription activator activity"/>
    <property type="evidence" value="ECO:0007669"/>
    <property type="project" value="InterPro"/>
</dbReference>
<dbReference type="AlphaFoldDB" id="A0A382BR07"/>
<evidence type="ECO:0000256" key="4">
    <source>
        <dbReference type="ARBA" id="ARBA00022695"/>
    </source>
</evidence>
<evidence type="ECO:0000256" key="1">
    <source>
        <dbReference type="ARBA" id="ARBA00008798"/>
    </source>
</evidence>
<dbReference type="PANTHER" id="PTHR32248">
    <property type="entry name" value="RNA POLYMERASE SIGMA-54 FACTOR"/>
    <property type="match status" value="1"/>
</dbReference>
<dbReference type="PROSITE" id="PS50044">
    <property type="entry name" value="SIGMA54_3"/>
    <property type="match status" value="1"/>
</dbReference>
<keyword evidence="7" id="KW-0238">DNA-binding</keyword>
<comment type="similarity">
    <text evidence="1">Belongs to the sigma-54 factor family.</text>
</comment>
<evidence type="ECO:0000256" key="6">
    <source>
        <dbReference type="ARBA" id="ARBA00023082"/>
    </source>
</evidence>
<keyword evidence="2" id="KW-0240">DNA-directed RNA polymerase</keyword>
<proteinExistence type="inferred from homology"/>
<name>A0A382BR07_9ZZZZ</name>
<keyword evidence="3" id="KW-0808">Transferase</keyword>
<dbReference type="EMBL" id="UINC01030830">
    <property type="protein sequence ID" value="SVB15852.1"/>
    <property type="molecule type" value="Genomic_DNA"/>
</dbReference>
<organism evidence="11">
    <name type="scientific">marine metagenome</name>
    <dbReference type="NCBI Taxonomy" id="408172"/>
    <lineage>
        <taxon>unclassified sequences</taxon>
        <taxon>metagenomes</taxon>
        <taxon>ecological metagenomes</taxon>
    </lineage>
</organism>